<comment type="subunit">
    <text evidence="2">Homodimer.</text>
</comment>
<comment type="similarity">
    <text evidence="1">Belongs to the methylthioribose kinase family.</text>
</comment>
<sequence>MSSPTAVEFVQASPTTFDSAVLADRSGGDSLTGHSDQASLGAASPAVGVKAQAEKAFRSSPAADRGADGDEAYHILTTEDVLEYAERTLPRWLPISSTTGERVRPGELVSAEEVGDGNLNLVFRLLDAGGCSRAVLKQSLPYVRCVGESWPLTLDRNRLEADTLIAHYAHAPAVTEKVLFHSSAMGVMVLEDLSDMVIWRGELVKGRHHGHVLPQLSDYLARVHFFTSDFAQDAEAKKHAVQRVTNVDMCRITEDLFFADPYIVHERNNYEAAQEPFIESFLRQDAALKVRVAQLKHAFMNKAEAHVHGDIHSGSVFIDGTRVKAIDAEFGFYGPMGFDVGTVVGNLLMNYVALPALLAQRGVESDEFPSSRAPTTLTAGEPASQAQLLQSLDHFWAQYAETFLALAGDAALVRDVSFGFPGYAAAFLQENVLPDSIGFAGTEMIRRTIGLAHVADLDGIKDDAARLAAKEQSLRLGAALIKRARAFASFSDLVAFVQAGEY</sequence>
<dbReference type="PANTHER" id="PTHR34273">
    <property type="entry name" value="METHYLTHIORIBOSE KINASE"/>
    <property type="match status" value="1"/>
</dbReference>
<dbReference type="Gene3D" id="3.90.1200.10">
    <property type="match status" value="1"/>
</dbReference>
<dbReference type="AlphaFoldDB" id="U5KLM8"/>
<keyword evidence="7" id="KW-0067">ATP-binding</keyword>
<dbReference type="NCBIfam" id="TIGR01767">
    <property type="entry name" value="MTRK"/>
    <property type="match status" value="1"/>
</dbReference>
<evidence type="ECO:0000313" key="9">
    <source>
        <dbReference type="EMBL" id="AGT02560.1"/>
    </source>
</evidence>
<dbReference type="InterPro" id="IPR002575">
    <property type="entry name" value="Aminoglycoside_PTrfase"/>
</dbReference>
<proteinExistence type="inferred from homology"/>
<organism evidence="9">
    <name type="scientific">Herpetomonas muscarum</name>
    <dbReference type="NCBI Taxonomy" id="5718"/>
    <lineage>
        <taxon>Eukaryota</taxon>
        <taxon>Discoba</taxon>
        <taxon>Euglenozoa</taxon>
        <taxon>Kinetoplastea</taxon>
        <taxon>Metakinetoplastina</taxon>
        <taxon>Trypanosomatida</taxon>
        <taxon>Trypanosomatidae</taxon>
        <taxon>Herpetomonas</taxon>
    </lineage>
</organism>
<dbReference type="PANTHER" id="PTHR34273:SF2">
    <property type="entry name" value="METHYLTHIORIBOSE KINASE"/>
    <property type="match status" value="1"/>
</dbReference>
<dbReference type="GO" id="GO:0009086">
    <property type="term" value="P:methionine biosynthetic process"/>
    <property type="evidence" value="ECO:0007669"/>
    <property type="project" value="InterPro"/>
</dbReference>
<evidence type="ECO:0000256" key="1">
    <source>
        <dbReference type="ARBA" id="ARBA00010165"/>
    </source>
</evidence>
<keyword evidence="6 9" id="KW-0418">Kinase</keyword>
<keyword evidence="5" id="KW-0547">Nucleotide-binding</keyword>
<dbReference type="InterPro" id="IPR009212">
    <property type="entry name" value="Methylthioribose_kinase"/>
</dbReference>
<evidence type="ECO:0000256" key="2">
    <source>
        <dbReference type="ARBA" id="ARBA00011738"/>
    </source>
</evidence>
<evidence type="ECO:0000256" key="5">
    <source>
        <dbReference type="ARBA" id="ARBA00022741"/>
    </source>
</evidence>
<dbReference type="InterPro" id="IPR011009">
    <property type="entry name" value="Kinase-like_dom_sf"/>
</dbReference>
<dbReference type="Pfam" id="PF01636">
    <property type="entry name" value="APH"/>
    <property type="match status" value="1"/>
</dbReference>
<dbReference type="GO" id="GO:0046522">
    <property type="term" value="F:S-methyl-5-thioribose kinase activity"/>
    <property type="evidence" value="ECO:0007669"/>
    <property type="project" value="UniProtKB-EC"/>
</dbReference>
<evidence type="ECO:0000259" key="8">
    <source>
        <dbReference type="Pfam" id="PF01636"/>
    </source>
</evidence>
<dbReference type="Gene3D" id="3.30.200.20">
    <property type="entry name" value="Phosphorylase Kinase, domain 1"/>
    <property type="match status" value="1"/>
</dbReference>
<accession>U5KLM8</accession>
<reference evidence="9" key="1">
    <citation type="submission" date="2013-01" db="EMBL/GenBank/DDBJ databases">
        <title>Genomic Cooperation Between Trypanosomatids and Their Bacterial Endosymbionts in the Synthesis of Essential Amino Acids Heavily Influenced by Multiple Lateral Gene Transfer Events.</title>
        <authorList>
            <person name="Alves J.M.P."/>
            <person name="Klein C."/>
            <person name="Maia da Silva F."/>
            <person name="Costa Martins A.G."/>
            <person name="Serrano M.G."/>
            <person name="Buck G.A."/>
            <person name="Vasconcelos A.T.R."/>
            <person name="France-Sagot M."/>
            <person name="Teixeira M.M.G."/>
            <person name="Motta M.C.M."/>
            <person name="Camargo E.P."/>
        </authorList>
    </citation>
    <scope>NUCLEOTIDE SEQUENCE</scope>
</reference>
<evidence type="ECO:0000256" key="7">
    <source>
        <dbReference type="ARBA" id="ARBA00022840"/>
    </source>
</evidence>
<evidence type="ECO:0000256" key="4">
    <source>
        <dbReference type="ARBA" id="ARBA00022679"/>
    </source>
</evidence>
<evidence type="ECO:0000256" key="6">
    <source>
        <dbReference type="ARBA" id="ARBA00022777"/>
    </source>
</evidence>
<protein>
    <recommendedName>
        <fullName evidence="3">S-methyl-5-thioribose kinase</fullName>
        <ecNumber evidence="3">2.7.1.100</ecNumber>
    </recommendedName>
</protein>
<name>U5KLM8_HERMU</name>
<dbReference type="EC" id="2.7.1.100" evidence="3"/>
<evidence type="ECO:0000256" key="3">
    <source>
        <dbReference type="ARBA" id="ARBA00012128"/>
    </source>
</evidence>
<dbReference type="GO" id="GO:0005524">
    <property type="term" value="F:ATP binding"/>
    <property type="evidence" value="ECO:0007669"/>
    <property type="project" value="UniProtKB-KW"/>
</dbReference>
<feature type="domain" description="Aminoglycoside phosphotransferase" evidence="8">
    <location>
        <begin position="112"/>
        <end position="346"/>
    </location>
</feature>
<dbReference type="SUPFAM" id="SSF56112">
    <property type="entry name" value="Protein kinase-like (PK-like)"/>
    <property type="match status" value="1"/>
</dbReference>
<dbReference type="EMBL" id="KC503394">
    <property type="protein sequence ID" value="AGT02560.1"/>
    <property type="molecule type" value="Genomic_DNA"/>
</dbReference>
<keyword evidence="4 9" id="KW-0808">Transferase</keyword>